<accession>A0AAW4VYQ9</accession>
<proteinExistence type="predicted"/>
<organism evidence="2 3">
    <name type="scientific">Blautia fusiformis</name>
    <dbReference type="NCBI Taxonomy" id="2881264"/>
    <lineage>
        <taxon>Bacteria</taxon>
        <taxon>Bacillati</taxon>
        <taxon>Bacillota</taxon>
        <taxon>Clostridia</taxon>
        <taxon>Lachnospirales</taxon>
        <taxon>Lachnospiraceae</taxon>
        <taxon>Blautia</taxon>
    </lineage>
</organism>
<dbReference type="Proteomes" id="UP001198612">
    <property type="component" value="Unassembled WGS sequence"/>
</dbReference>
<dbReference type="AlphaFoldDB" id="A0AAW4VYQ9"/>
<evidence type="ECO:0000256" key="1">
    <source>
        <dbReference type="SAM" id="Phobius"/>
    </source>
</evidence>
<reference evidence="2 3" key="1">
    <citation type="submission" date="2021-10" db="EMBL/GenBank/DDBJ databases">
        <title>Anaerobic single-cell dispensing facilitates the cultivation of human gut bacteria.</title>
        <authorList>
            <person name="Afrizal A."/>
        </authorList>
    </citation>
    <scope>NUCLEOTIDE SEQUENCE [LARGE SCALE GENOMIC DNA]</scope>
    <source>
        <strain evidence="2 3">CLA-AA-H217</strain>
    </source>
</reference>
<keyword evidence="1" id="KW-0472">Membrane</keyword>
<evidence type="ECO:0000313" key="3">
    <source>
        <dbReference type="Proteomes" id="UP001198612"/>
    </source>
</evidence>
<name>A0AAW4VYQ9_9FIRM</name>
<dbReference type="EMBL" id="JAJEQQ010000001">
    <property type="protein sequence ID" value="MCC2226322.1"/>
    <property type="molecule type" value="Genomic_DNA"/>
</dbReference>
<sequence length="51" mass="5933">MAKRKKSEDKEKELLEKRLLKIQFYESLTSIVVAIVTMLLAVVTAILNWIK</sequence>
<keyword evidence="1" id="KW-1133">Transmembrane helix</keyword>
<feature type="transmembrane region" description="Helical" evidence="1">
    <location>
        <begin position="27"/>
        <end position="50"/>
    </location>
</feature>
<comment type="caution">
    <text evidence="2">The sequence shown here is derived from an EMBL/GenBank/DDBJ whole genome shotgun (WGS) entry which is preliminary data.</text>
</comment>
<evidence type="ECO:0000313" key="2">
    <source>
        <dbReference type="EMBL" id="MCC2226322.1"/>
    </source>
</evidence>
<keyword evidence="1" id="KW-0812">Transmembrane</keyword>
<dbReference type="RefSeq" id="WP_173716199.1">
    <property type="nucleotide sequence ID" value="NZ_JAJEQQ010000001.1"/>
</dbReference>
<keyword evidence="3" id="KW-1185">Reference proteome</keyword>
<gene>
    <name evidence="2" type="ORF">LKD40_00595</name>
</gene>
<protein>
    <submittedName>
        <fullName evidence="2">Uncharacterized protein</fullName>
    </submittedName>
</protein>